<evidence type="ECO:0000256" key="1">
    <source>
        <dbReference type="ARBA" id="ARBA00008766"/>
    </source>
</evidence>
<feature type="domain" description="Creatinase N-terminal" evidence="5">
    <location>
        <begin position="98"/>
        <end position="208"/>
    </location>
</feature>
<evidence type="ECO:0000259" key="4">
    <source>
        <dbReference type="Pfam" id="PF00557"/>
    </source>
</evidence>
<keyword evidence="8" id="KW-1185">Reference proteome</keyword>
<dbReference type="GO" id="GO:0070006">
    <property type="term" value="F:metalloaminopeptidase activity"/>
    <property type="evidence" value="ECO:0007669"/>
    <property type="project" value="InterPro"/>
</dbReference>
<dbReference type="Proteomes" id="UP001329430">
    <property type="component" value="Chromosome 1"/>
</dbReference>
<evidence type="ECO:0000256" key="3">
    <source>
        <dbReference type="ARBA" id="ARBA00022801"/>
    </source>
</evidence>
<feature type="domain" description="Peptidase M24 C-terminal" evidence="6">
    <location>
        <begin position="631"/>
        <end position="694"/>
    </location>
</feature>
<dbReference type="GO" id="GO:0046872">
    <property type="term" value="F:metal ion binding"/>
    <property type="evidence" value="ECO:0007669"/>
    <property type="project" value="UniProtKB-KW"/>
</dbReference>
<dbReference type="GO" id="GO:0005737">
    <property type="term" value="C:cytoplasm"/>
    <property type="evidence" value="ECO:0007669"/>
    <property type="project" value="UniProtKB-ARBA"/>
</dbReference>
<accession>A0AAN7VKW6</accession>
<dbReference type="PANTHER" id="PTHR43763:SF6">
    <property type="entry name" value="XAA-PRO AMINOPEPTIDASE 1"/>
    <property type="match status" value="1"/>
</dbReference>
<dbReference type="InterPro" id="IPR029149">
    <property type="entry name" value="Creatin/AminoP/Spt16_N"/>
</dbReference>
<dbReference type="Pfam" id="PF16189">
    <property type="entry name" value="Creatinase_N_2"/>
    <property type="match status" value="1"/>
</dbReference>
<keyword evidence="3" id="KW-0378">Hydrolase</keyword>
<dbReference type="EMBL" id="JAVRBK010000001">
    <property type="protein sequence ID" value="KAK5650517.1"/>
    <property type="molecule type" value="Genomic_DNA"/>
</dbReference>
<evidence type="ECO:0000259" key="6">
    <source>
        <dbReference type="Pfam" id="PF16188"/>
    </source>
</evidence>
<name>A0AAN7VKW6_9COLE</name>
<dbReference type="Pfam" id="PF16188">
    <property type="entry name" value="Peptidase_M24_C"/>
    <property type="match status" value="1"/>
</dbReference>
<dbReference type="CDD" id="cd01085">
    <property type="entry name" value="APP"/>
    <property type="match status" value="1"/>
</dbReference>
<organism evidence="7 8">
    <name type="scientific">Pyrocoelia pectoralis</name>
    <dbReference type="NCBI Taxonomy" id="417401"/>
    <lineage>
        <taxon>Eukaryota</taxon>
        <taxon>Metazoa</taxon>
        <taxon>Ecdysozoa</taxon>
        <taxon>Arthropoda</taxon>
        <taxon>Hexapoda</taxon>
        <taxon>Insecta</taxon>
        <taxon>Pterygota</taxon>
        <taxon>Neoptera</taxon>
        <taxon>Endopterygota</taxon>
        <taxon>Coleoptera</taxon>
        <taxon>Polyphaga</taxon>
        <taxon>Elateriformia</taxon>
        <taxon>Elateroidea</taxon>
        <taxon>Lampyridae</taxon>
        <taxon>Lampyrinae</taxon>
        <taxon>Pyrocoelia</taxon>
    </lineage>
</organism>
<dbReference type="FunFam" id="3.90.230.10:FF:000009">
    <property type="entry name" value="xaa-Pro aminopeptidase 2"/>
    <property type="match status" value="1"/>
</dbReference>
<keyword evidence="2" id="KW-0479">Metal-binding</keyword>
<dbReference type="Gene3D" id="3.40.350.10">
    <property type="entry name" value="Creatinase/prolidase N-terminal domain"/>
    <property type="match status" value="2"/>
</dbReference>
<sequence>MISAVPGRTNLATNNGLIYDFFFIGPIERLYNFMITCTRHNLSPYEKRIASGELRQACSNIGLLPQPPRRVNTTGRLIALRKLLNDPAELKDPFPLHALLVTSDDDHQTEFVSNYDKRREYISGFSGGGGDVIITMNKAILWADGQFYQQANDELNCDWLLMQDGNPLVPSQAEWLISEFPGGARIGADPKLIAADYWNSLEYELQQKSLKLELVKTKINLIDKIWTNHSQTDEEKHAFTLDDHYTGKHWTLKLKETRRELKHLGAEAMVITALDEIAWLLNIRGRDIPYTRFVKGYVLLSQTTITLYVDPNKTKLNVTSFFNAEIPGLTDSSVEMKPYNDIWIDLRTRCQIWKTVLVPSSFVYSPGASKQIYDLVPEEKRISKPSPIIHLKAVKNPTERVGMRNAHIRDGAAMCMFLEYFERRFKAGDLWDELKISQEINRFRMEQHLAVDVSFRTIVAFGTHGSQPHYEPSLTTSLPIFDNSTIIIDSGGQYCDGTTDVTRTIHLGEPTDDQKDAYSRVLIGSIQLASLIFPDNLKPSSIDVLARAPIWEIGEDYQHGTGHGIGAFLGVHESPVYIHYNPRMKQDHFKVGFFFSNEPGIYLENKFGVRLENVLEVIDKPYLKHTYGRSYLGFSDVTLVPYSNKLIKFEMLSNREKRWLNNYNAKIRRLIGAELKRQNATDAFYWMMDNTQHIPESRASIHCQSISILMSHIFLSKLYHLLM</sequence>
<dbReference type="InterPro" id="IPR033740">
    <property type="entry name" value="Pept_M24B"/>
</dbReference>
<reference evidence="7 8" key="1">
    <citation type="journal article" date="2024" name="Insects">
        <title>An Improved Chromosome-Level Genome Assembly of the Firefly Pyrocoelia pectoralis.</title>
        <authorList>
            <person name="Fu X."/>
            <person name="Meyer-Rochow V.B."/>
            <person name="Ballantyne L."/>
            <person name="Zhu X."/>
        </authorList>
    </citation>
    <scope>NUCLEOTIDE SEQUENCE [LARGE SCALE GENOMIC DNA]</scope>
    <source>
        <strain evidence="7">XCY_ONT2</strain>
    </source>
</reference>
<protein>
    <submittedName>
        <fullName evidence="7">Uncharacterized protein</fullName>
    </submittedName>
</protein>
<comment type="caution">
    <text evidence="7">The sequence shown here is derived from an EMBL/GenBank/DDBJ whole genome shotgun (WGS) entry which is preliminary data.</text>
</comment>
<proteinExistence type="inferred from homology"/>
<dbReference type="InterPro" id="IPR000994">
    <property type="entry name" value="Pept_M24"/>
</dbReference>
<dbReference type="PANTHER" id="PTHR43763">
    <property type="entry name" value="XAA-PRO AMINOPEPTIDASE 1"/>
    <property type="match status" value="1"/>
</dbReference>
<dbReference type="Pfam" id="PF01321">
    <property type="entry name" value="Creatinase_N"/>
    <property type="match status" value="1"/>
</dbReference>
<dbReference type="InterPro" id="IPR032416">
    <property type="entry name" value="Peptidase_M24_C"/>
</dbReference>
<dbReference type="FunFam" id="3.40.350.10:FF:000003">
    <property type="entry name" value="Xaa-pro aminopeptidase P"/>
    <property type="match status" value="1"/>
</dbReference>
<dbReference type="SUPFAM" id="SSF55920">
    <property type="entry name" value="Creatinase/aminopeptidase"/>
    <property type="match status" value="1"/>
</dbReference>
<evidence type="ECO:0000313" key="8">
    <source>
        <dbReference type="Proteomes" id="UP001329430"/>
    </source>
</evidence>
<dbReference type="Gene3D" id="3.90.230.10">
    <property type="entry name" value="Creatinase/methionine aminopeptidase superfamily"/>
    <property type="match status" value="1"/>
</dbReference>
<dbReference type="Pfam" id="PF00557">
    <property type="entry name" value="Peptidase_M24"/>
    <property type="match status" value="1"/>
</dbReference>
<evidence type="ECO:0000256" key="2">
    <source>
        <dbReference type="ARBA" id="ARBA00022723"/>
    </source>
</evidence>
<evidence type="ECO:0000259" key="5">
    <source>
        <dbReference type="Pfam" id="PF01321"/>
    </source>
</evidence>
<dbReference type="InterPro" id="IPR050422">
    <property type="entry name" value="X-Pro_aminopeptidase_P"/>
</dbReference>
<dbReference type="AlphaFoldDB" id="A0AAN7VKW6"/>
<dbReference type="SUPFAM" id="SSF53092">
    <property type="entry name" value="Creatinase/prolidase N-terminal domain"/>
    <property type="match status" value="1"/>
</dbReference>
<gene>
    <name evidence="7" type="ORF">RI129_001546</name>
</gene>
<dbReference type="InterPro" id="IPR036005">
    <property type="entry name" value="Creatinase/aminopeptidase-like"/>
</dbReference>
<evidence type="ECO:0000313" key="7">
    <source>
        <dbReference type="EMBL" id="KAK5650517.1"/>
    </source>
</evidence>
<feature type="domain" description="Peptidase M24" evidence="4">
    <location>
        <begin position="402"/>
        <end position="617"/>
    </location>
</feature>
<dbReference type="InterPro" id="IPR000587">
    <property type="entry name" value="Creatinase_N"/>
</dbReference>
<comment type="similarity">
    <text evidence="1">Belongs to the peptidase M24B family.</text>
</comment>